<feature type="signal peptide" evidence="5">
    <location>
        <begin position="1"/>
        <end position="21"/>
    </location>
</feature>
<dbReference type="PANTHER" id="PTHR42852">
    <property type="entry name" value="THIOL:DISULFIDE INTERCHANGE PROTEIN DSBE"/>
    <property type="match status" value="1"/>
</dbReference>
<dbReference type="GO" id="GO:0016491">
    <property type="term" value="F:oxidoreductase activity"/>
    <property type="evidence" value="ECO:0007669"/>
    <property type="project" value="InterPro"/>
</dbReference>
<dbReference type="Pfam" id="PF08534">
    <property type="entry name" value="Redoxin"/>
    <property type="match status" value="1"/>
</dbReference>
<dbReference type="PANTHER" id="PTHR42852:SF6">
    <property type="entry name" value="THIOL:DISULFIDE INTERCHANGE PROTEIN DSBE"/>
    <property type="match status" value="1"/>
</dbReference>
<evidence type="ECO:0000256" key="1">
    <source>
        <dbReference type="ARBA" id="ARBA00004196"/>
    </source>
</evidence>
<dbReference type="CDD" id="cd02966">
    <property type="entry name" value="TlpA_like_family"/>
    <property type="match status" value="1"/>
</dbReference>
<dbReference type="KEGG" id="clk:CGC53_00410"/>
<evidence type="ECO:0000259" key="6">
    <source>
        <dbReference type="PROSITE" id="PS51352"/>
    </source>
</evidence>
<dbReference type="InterPro" id="IPR050553">
    <property type="entry name" value="Thioredoxin_ResA/DsbE_sf"/>
</dbReference>
<name>A0A250F702_9FLAO</name>
<evidence type="ECO:0000313" key="7">
    <source>
        <dbReference type="EMBL" id="ATA80922.1"/>
    </source>
</evidence>
<keyword evidence="8" id="KW-1185">Reference proteome</keyword>
<comment type="subcellular location">
    <subcellularLocation>
        <location evidence="1">Cell envelope</location>
    </subcellularLocation>
</comment>
<gene>
    <name evidence="7" type="ORF">CGC53_00410</name>
</gene>
<dbReference type="PROSITE" id="PS51257">
    <property type="entry name" value="PROKAR_LIPOPROTEIN"/>
    <property type="match status" value="1"/>
</dbReference>
<feature type="domain" description="Thioredoxin" evidence="6">
    <location>
        <begin position="312"/>
        <end position="452"/>
    </location>
</feature>
<dbReference type="Proteomes" id="UP000217276">
    <property type="component" value="Chromosome"/>
</dbReference>
<dbReference type="InterPro" id="IPR036249">
    <property type="entry name" value="Thioredoxin-like_sf"/>
</dbReference>
<accession>A0A250F702</accession>
<evidence type="ECO:0000256" key="2">
    <source>
        <dbReference type="ARBA" id="ARBA00022748"/>
    </source>
</evidence>
<keyword evidence="4" id="KW-0676">Redox-active center</keyword>
<keyword evidence="5" id="KW-0732">Signal</keyword>
<reference evidence="8" key="1">
    <citation type="submission" date="2017-06" db="EMBL/GenBank/DDBJ databases">
        <title>Capnocytophaga spp. assemblies.</title>
        <authorList>
            <person name="Gulvik C.A."/>
        </authorList>
    </citation>
    <scope>NUCLEOTIDE SEQUENCE [LARGE SCALE GENOMIC DNA]</scope>
    <source>
        <strain evidence="8">H6253</strain>
    </source>
</reference>
<protein>
    <submittedName>
        <fullName evidence="7">Thiol-disulfide isomerase</fullName>
    </submittedName>
</protein>
<sequence>MKKLFILSLATLGLAACSSKADYIVLTGKVDGLNGMPLDLKLVGGEVESPIKLMPDGTFRDTLRVPTNYYTLIDPQGIQIPLYLQQGDELGVNIDLSKMPLTVKFTGKDTIASAYLQKKADFVMELQNSEDVQQLFAKKPEEFKKGLEQYAAKYTDFLKKAKDLPKDFVKKEEKAINYEMLYAKSVYERAHKRYSGEEVKLPKEFADEVAKLDYDNAEDYNTFHTYKELVLNNLFDKYDDNAANPWGKLIDHVKGLKSASIKKDLARYFITGVSAGNADEINQQMVSFIKEYVKDTAAIKELDKRLKSIERTKAGSNFAGFEAEDINSKAVNYESLKGKLVYVDVWATWCKPCLQELPAMKALQEEYKGKDITFVSLSVDKDKEAWKAMVTEEKMQGVQLHIDLGAHRDFIDNYDLTGIPRFFLISKEGKIINISAPRPSEAKIKELINANL</sequence>
<keyword evidence="7" id="KW-0413">Isomerase</keyword>
<dbReference type="GO" id="GO:0016853">
    <property type="term" value="F:isomerase activity"/>
    <property type="evidence" value="ECO:0007669"/>
    <property type="project" value="UniProtKB-KW"/>
</dbReference>
<dbReference type="PROSITE" id="PS51352">
    <property type="entry name" value="THIOREDOXIN_2"/>
    <property type="match status" value="1"/>
</dbReference>
<dbReference type="GO" id="GO:0017004">
    <property type="term" value="P:cytochrome complex assembly"/>
    <property type="evidence" value="ECO:0007669"/>
    <property type="project" value="UniProtKB-KW"/>
</dbReference>
<keyword evidence="2" id="KW-0201">Cytochrome c-type biogenesis</keyword>
<evidence type="ECO:0000256" key="3">
    <source>
        <dbReference type="ARBA" id="ARBA00023157"/>
    </source>
</evidence>
<proteinExistence type="predicted"/>
<dbReference type="AlphaFoldDB" id="A0A250F702"/>
<dbReference type="InterPro" id="IPR013766">
    <property type="entry name" value="Thioredoxin_domain"/>
</dbReference>
<evidence type="ECO:0000256" key="4">
    <source>
        <dbReference type="ARBA" id="ARBA00023284"/>
    </source>
</evidence>
<evidence type="ECO:0000256" key="5">
    <source>
        <dbReference type="SAM" id="SignalP"/>
    </source>
</evidence>
<keyword evidence="3" id="KW-1015">Disulfide bond</keyword>
<evidence type="ECO:0000313" key="8">
    <source>
        <dbReference type="Proteomes" id="UP000217276"/>
    </source>
</evidence>
<feature type="chain" id="PRO_5012580548" evidence="5">
    <location>
        <begin position="22"/>
        <end position="452"/>
    </location>
</feature>
<dbReference type="SUPFAM" id="SSF52833">
    <property type="entry name" value="Thioredoxin-like"/>
    <property type="match status" value="1"/>
</dbReference>
<dbReference type="EMBL" id="CP022384">
    <property type="protein sequence ID" value="ATA80922.1"/>
    <property type="molecule type" value="Genomic_DNA"/>
</dbReference>
<dbReference type="RefSeq" id="WP_095912863.1">
    <property type="nucleotide sequence ID" value="NZ_CP022384.1"/>
</dbReference>
<organism evidence="7 8">
    <name type="scientific">Capnocytophaga leadbetteri</name>
    <dbReference type="NCBI Taxonomy" id="327575"/>
    <lineage>
        <taxon>Bacteria</taxon>
        <taxon>Pseudomonadati</taxon>
        <taxon>Bacteroidota</taxon>
        <taxon>Flavobacteriia</taxon>
        <taxon>Flavobacteriales</taxon>
        <taxon>Flavobacteriaceae</taxon>
        <taxon>Capnocytophaga</taxon>
    </lineage>
</organism>
<dbReference type="Gene3D" id="3.40.30.10">
    <property type="entry name" value="Glutaredoxin"/>
    <property type="match status" value="1"/>
</dbReference>
<dbReference type="GO" id="GO:0030313">
    <property type="term" value="C:cell envelope"/>
    <property type="evidence" value="ECO:0007669"/>
    <property type="project" value="UniProtKB-SubCell"/>
</dbReference>
<dbReference type="InterPro" id="IPR013740">
    <property type="entry name" value="Redoxin"/>
</dbReference>